<feature type="compositionally biased region" description="Basic and acidic residues" evidence="1">
    <location>
        <begin position="9"/>
        <end position="26"/>
    </location>
</feature>
<accession>A0ABX1APR1</accession>
<feature type="non-terminal residue" evidence="2">
    <location>
        <position position="1"/>
    </location>
</feature>
<comment type="caution">
    <text evidence="2">The sequence shown here is derived from an EMBL/GenBank/DDBJ whole genome shotgun (WGS) entry which is preliminary data.</text>
</comment>
<organism evidence="2 3">
    <name type="scientific">Streptomyces spiramenti</name>
    <dbReference type="NCBI Taxonomy" id="2720606"/>
    <lineage>
        <taxon>Bacteria</taxon>
        <taxon>Bacillati</taxon>
        <taxon>Actinomycetota</taxon>
        <taxon>Actinomycetes</taxon>
        <taxon>Kitasatosporales</taxon>
        <taxon>Streptomycetaceae</taxon>
        <taxon>Streptomyces</taxon>
    </lineage>
</organism>
<gene>
    <name evidence="2" type="ORF">HCJ92_22990</name>
</gene>
<feature type="region of interest" description="Disordered" evidence="1">
    <location>
        <begin position="1"/>
        <end position="74"/>
    </location>
</feature>
<keyword evidence="3" id="KW-1185">Reference proteome</keyword>
<evidence type="ECO:0000256" key="1">
    <source>
        <dbReference type="SAM" id="MobiDB-lite"/>
    </source>
</evidence>
<proteinExistence type="predicted"/>
<dbReference type="RefSeq" id="WP_209311493.1">
    <property type="nucleotide sequence ID" value="NZ_JAAVJB010000352.1"/>
</dbReference>
<reference evidence="2 3" key="1">
    <citation type="submission" date="2020-03" db="EMBL/GenBank/DDBJ databases">
        <title>Draft genome of Streptomyces sp. ventii, isolated from the Axial Seamount in the Pacific Ocean, and resequencing of the two type strains Streptomyces lonarensis strain NCL 716 and Streptomyces bohaiensis strain 11A07.</title>
        <authorList>
            <person name="Loughran R.M."/>
            <person name="Pfannmuller K.M."/>
            <person name="Wasson B.J."/>
            <person name="Deadmond M.C."/>
            <person name="Paddock B.E."/>
            <person name="Koyack M.J."/>
            <person name="Gallegos D.A."/>
            <person name="Mitchell E.A."/>
            <person name="Ushijima B."/>
            <person name="Saw J.H."/>
            <person name="Mcphail K.L."/>
            <person name="Videau P."/>
        </authorList>
    </citation>
    <scope>NUCLEOTIDE SEQUENCE [LARGE SCALE GENOMIC DNA]</scope>
    <source>
        <strain evidence="3">5675061</strain>
    </source>
</reference>
<dbReference type="Proteomes" id="UP000746503">
    <property type="component" value="Unassembled WGS sequence"/>
</dbReference>
<name>A0ABX1APR1_9ACTN</name>
<sequence>AGDGTAVRDGGERDHADRRAHQDRASDGVAAPRAESTVVGAPLGAPCTGSHGPVGHRPAGPTGPAPAVELSGAARAEEHRVAGHLLDGRGPRRPG</sequence>
<protein>
    <submittedName>
        <fullName evidence="2">Uncharacterized protein</fullName>
    </submittedName>
</protein>
<dbReference type="EMBL" id="JAAVJB010000352">
    <property type="protein sequence ID" value="NJP69069.1"/>
    <property type="molecule type" value="Genomic_DNA"/>
</dbReference>
<evidence type="ECO:0000313" key="2">
    <source>
        <dbReference type="EMBL" id="NJP69069.1"/>
    </source>
</evidence>
<evidence type="ECO:0000313" key="3">
    <source>
        <dbReference type="Proteomes" id="UP000746503"/>
    </source>
</evidence>